<sequence length="243" mass="26731">MASCLIYRTLYGRVAVSKLAIALFVAVGALSLFGCNNRHQPVEQVLQPMQQSYQGVLPCADCSGLDTSLFLDSDGTFVLKEIYRGSKEGDQTFAEYGKWARTADKLVLTNGQGEKRYFRPVGKNLVMLDQQGLPIQSTLNYQLVPSEQSLPKTPMPLSGMYKYFADAALFTDCATGKTFPVENSIALEKGYLKARKNAGEPVFLTLNGHFDIRPSMEEGQSDKTLIPAGDDIQFNANKSCDSQ</sequence>
<dbReference type="EMBL" id="PEHN01000026">
    <property type="protein sequence ID" value="PHZ26135.1"/>
    <property type="molecule type" value="Genomic_DNA"/>
</dbReference>
<dbReference type="InterPro" id="IPR043176">
    <property type="entry name" value="NlpE_N_sf"/>
</dbReference>
<dbReference type="InterPro" id="IPR033450">
    <property type="entry name" value="NlpE_C"/>
</dbReference>
<comment type="caution">
    <text evidence="3">The sequence shown here is derived from an EMBL/GenBank/DDBJ whole genome shotgun (WGS) entry which is preliminary data.</text>
</comment>
<gene>
    <name evidence="3" type="ORF">CS533_17705</name>
</gene>
<dbReference type="InterPro" id="IPR007298">
    <property type="entry name" value="Cu-R_lipoprotein_NlpE"/>
</dbReference>
<keyword evidence="3" id="KW-0449">Lipoprotein</keyword>
<evidence type="ECO:0000313" key="4">
    <source>
        <dbReference type="Proteomes" id="UP000229378"/>
    </source>
</evidence>
<evidence type="ECO:0000259" key="2">
    <source>
        <dbReference type="Pfam" id="PF17185"/>
    </source>
</evidence>
<organism evidence="3 4">
    <name type="scientific">Yersinia bercovieri</name>
    <dbReference type="NCBI Taxonomy" id="634"/>
    <lineage>
        <taxon>Bacteria</taxon>
        <taxon>Pseudomonadati</taxon>
        <taxon>Pseudomonadota</taxon>
        <taxon>Gammaproteobacteria</taxon>
        <taxon>Enterobacterales</taxon>
        <taxon>Yersiniaceae</taxon>
        <taxon>Yersinia</taxon>
    </lineage>
</organism>
<feature type="domain" description="NlpE C-terminal OB" evidence="2">
    <location>
        <begin position="152"/>
        <end position="241"/>
    </location>
</feature>
<dbReference type="Pfam" id="PF04170">
    <property type="entry name" value="NlpE"/>
    <property type="match status" value="1"/>
</dbReference>
<name>A0A2G4TYJ5_YERBE</name>
<dbReference type="Pfam" id="PF17185">
    <property type="entry name" value="NlpE_C"/>
    <property type="match status" value="1"/>
</dbReference>
<dbReference type="AlphaFoldDB" id="A0A2G4TYJ5"/>
<feature type="transmembrane region" description="Helical" evidence="1">
    <location>
        <begin position="12"/>
        <end position="34"/>
    </location>
</feature>
<evidence type="ECO:0000313" key="3">
    <source>
        <dbReference type="EMBL" id="PHZ26135.1"/>
    </source>
</evidence>
<dbReference type="Gene3D" id="2.40.50.540">
    <property type="match status" value="1"/>
</dbReference>
<keyword evidence="1" id="KW-0472">Membrane</keyword>
<dbReference type="Proteomes" id="UP000229378">
    <property type="component" value="Unassembled WGS sequence"/>
</dbReference>
<dbReference type="NCBIfam" id="NF007814">
    <property type="entry name" value="PRK10523.1"/>
    <property type="match status" value="1"/>
</dbReference>
<dbReference type="Gene3D" id="2.40.128.300">
    <property type="match status" value="1"/>
</dbReference>
<dbReference type="InterPro" id="IPR038139">
    <property type="entry name" value="NlpE_C_sf"/>
</dbReference>
<protein>
    <submittedName>
        <fullName evidence="3">Copper homeostasis/adhesion lipoprotein NlpE</fullName>
    </submittedName>
</protein>
<keyword evidence="1" id="KW-1133">Transmembrane helix</keyword>
<proteinExistence type="predicted"/>
<accession>A0A2G4TYJ5</accession>
<keyword evidence="1" id="KW-0812">Transmembrane</keyword>
<evidence type="ECO:0000256" key="1">
    <source>
        <dbReference type="SAM" id="Phobius"/>
    </source>
</evidence>
<reference evidence="3 4" key="1">
    <citation type="submission" date="2017-10" db="EMBL/GenBank/DDBJ databases">
        <authorList>
            <person name="Banno H."/>
            <person name="Chua N.-H."/>
        </authorList>
    </citation>
    <scope>NUCLEOTIDE SEQUENCE [LARGE SCALE GENOMIC DNA]</scope>
    <source>
        <strain evidence="3 4">SCPM-O-B-7607</strain>
    </source>
</reference>